<keyword evidence="6" id="KW-1185">Reference proteome</keyword>
<evidence type="ECO:0000256" key="2">
    <source>
        <dbReference type="ARBA" id="ARBA00023002"/>
    </source>
</evidence>
<dbReference type="PANTHER" id="PTHR44196">
    <property type="entry name" value="DEHYDROGENASE/REDUCTASE SDR FAMILY MEMBER 7B"/>
    <property type="match status" value="1"/>
</dbReference>
<dbReference type="CDD" id="cd05233">
    <property type="entry name" value="SDR_c"/>
    <property type="match status" value="1"/>
</dbReference>
<dbReference type="Proteomes" id="UP000036938">
    <property type="component" value="Unassembled WGS sequence"/>
</dbReference>
<dbReference type="InterPro" id="IPR057326">
    <property type="entry name" value="KR_dom"/>
</dbReference>
<protein>
    <submittedName>
        <fullName evidence="5">Oxidoreductase</fullName>
    </submittedName>
</protein>
<dbReference type="PRINTS" id="PR00081">
    <property type="entry name" value="GDHRDH"/>
</dbReference>
<dbReference type="GO" id="GO:0016491">
    <property type="term" value="F:oxidoreductase activity"/>
    <property type="evidence" value="ECO:0007669"/>
    <property type="project" value="UniProtKB-KW"/>
</dbReference>
<dbReference type="SUPFAM" id="SSF51735">
    <property type="entry name" value="NAD(P)-binding Rossmann-fold domains"/>
    <property type="match status" value="1"/>
</dbReference>
<dbReference type="OrthoDB" id="8280747at2"/>
<sequence length="255" mass="26878">MTPDPELLDGVCVVTGASGGLGRALAHSLAARGATVACLARREDALAETCEGRDGLHPFICDVGDPASVDEAFAALRALGPVRVLVNNAAVYPRRDVLDETAESFMQTVSVNLGGTFAASRAALDDMVAEGRGRILNVATFADIAPIPLSAGYSVSKGAARILTRAMLADLGDRFPDIVIGDWLPGMLRTGMGIPDGVAPEEAAEWGATLALWHDRSLSGTTFEMATELLPGRGLKGRVKDLLMMRRRAQPRRLA</sequence>
<dbReference type="AlphaFoldDB" id="A0A0L1JP87"/>
<evidence type="ECO:0000313" key="5">
    <source>
        <dbReference type="EMBL" id="KNG93541.1"/>
    </source>
</evidence>
<dbReference type="GO" id="GO:0016020">
    <property type="term" value="C:membrane"/>
    <property type="evidence" value="ECO:0007669"/>
    <property type="project" value="TreeGrafter"/>
</dbReference>
<dbReference type="InterPro" id="IPR002347">
    <property type="entry name" value="SDR_fam"/>
</dbReference>
<comment type="similarity">
    <text evidence="1 3">Belongs to the short-chain dehydrogenases/reductases (SDR) family.</text>
</comment>
<evidence type="ECO:0000256" key="3">
    <source>
        <dbReference type="RuleBase" id="RU000363"/>
    </source>
</evidence>
<dbReference type="STRING" id="1317121.ATO11_10005"/>
<evidence type="ECO:0000256" key="1">
    <source>
        <dbReference type="ARBA" id="ARBA00006484"/>
    </source>
</evidence>
<dbReference type="PATRIC" id="fig|1317121.7.peg.2677"/>
<dbReference type="Pfam" id="PF00106">
    <property type="entry name" value="adh_short"/>
    <property type="match status" value="1"/>
</dbReference>
<evidence type="ECO:0000259" key="4">
    <source>
        <dbReference type="SMART" id="SM00822"/>
    </source>
</evidence>
<dbReference type="EMBL" id="AQQZ01000004">
    <property type="protein sequence ID" value="KNG93541.1"/>
    <property type="molecule type" value="Genomic_DNA"/>
</dbReference>
<accession>A0A0L1JP87</accession>
<evidence type="ECO:0000313" key="6">
    <source>
        <dbReference type="Proteomes" id="UP000036938"/>
    </source>
</evidence>
<comment type="caution">
    <text evidence="5">The sequence shown here is derived from an EMBL/GenBank/DDBJ whole genome shotgun (WGS) entry which is preliminary data.</text>
</comment>
<dbReference type="SMART" id="SM00822">
    <property type="entry name" value="PKS_KR"/>
    <property type="match status" value="1"/>
</dbReference>
<proteinExistence type="inferred from homology"/>
<feature type="domain" description="Ketoreductase" evidence="4">
    <location>
        <begin position="10"/>
        <end position="186"/>
    </location>
</feature>
<organism evidence="5 6">
    <name type="scientific">Pseudaestuariivita atlantica</name>
    <dbReference type="NCBI Taxonomy" id="1317121"/>
    <lineage>
        <taxon>Bacteria</taxon>
        <taxon>Pseudomonadati</taxon>
        <taxon>Pseudomonadota</taxon>
        <taxon>Alphaproteobacteria</taxon>
        <taxon>Rhodobacterales</taxon>
        <taxon>Paracoccaceae</taxon>
        <taxon>Pseudaestuariivita</taxon>
    </lineage>
</organism>
<dbReference type="Gene3D" id="3.40.50.720">
    <property type="entry name" value="NAD(P)-binding Rossmann-like Domain"/>
    <property type="match status" value="1"/>
</dbReference>
<dbReference type="InterPro" id="IPR036291">
    <property type="entry name" value="NAD(P)-bd_dom_sf"/>
</dbReference>
<name>A0A0L1JP87_9RHOB</name>
<reference evidence="5 6" key="1">
    <citation type="journal article" date="2015" name="Int. J. Syst. Evol. Microbiol.">
        <title>Aestuariivita atlantica sp. nov., isolated from deep sea sediment of the Atlantic Ocean.</title>
        <authorList>
            <person name="Li G."/>
            <person name="Lai Q."/>
            <person name="Du Y."/>
            <person name="Liu X."/>
            <person name="Sun F."/>
            <person name="Shao Z."/>
        </authorList>
    </citation>
    <scope>NUCLEOTIDE SEQUENCE [LARGE SCALE GENOMIC DNA]</scope>
    <source>
        <strain evidence="5 6">22II-S11-z3</strain>
    </source>
</reference>
<dbReference type="PANTHER" id="PTHR44196:SF1">
    <property type="entry name" value="DEHYDROGENASE_REDUCTASE SDR FAMILY MEMBER 7B"/>
    <property type="match status" value="1"/>
</dbReference>
<keyword evidence="2" id="KW-0560">Oxidoreductase</keyword>
<gene>
    <name evidence="5" type="ORF">ATO11_10005</name>
</gene>
<dbReference type="PRINTS" id="PR00080">
    <property type="entry name" value="SDRFAMILY"/>
</dbReference>
<dbReference type="RefSeq" id="WP_050530727.1">
    <property type="nucleotide sequence ID" value="NZ_AQQZ01000004.1"/>
</dbReference>